<protein>
    <recommendedName>
        <fullName evidence="8">Xylanolytic transcriptional activator regulatory domain-containing protein</fullName>
    </recommendedName>
</protein>
<evidence type="ECO:0000256" key="6">
    <source>
        <dbReference type="ARBA" id="ARBA00023242"/>
    </source>
</evidence>
<feature type="domain" description="Xylanolytic transcriptional activator regulatory" evidence="8">
    <location>
        <begin position="120"/>
        <end position="328"/>
    </location>
</feature>
<dbReference type="Pfam" id="PF04082">
    <property type="entry name" value="Fungal_trans"/>
    <property type="match status" value="1"/>
</dbReference>
<keyword evidence="5" id="KW-0862">Zinc</keyword>
<dbReference type="GO" id="GO:0006351">
    <property type="term" value="P:DNA-templated transcription"/>
    <property type="evidence" value="ECO:0007669"/>
    <property type="project" value="InterPro"/>
</dbReference>
<dbReference type="PANTHER" id="PTHR40626:SF34">
    <property type="entry name" value="ZINC FINGER PROTEIN YGR067C"/>
    <property type="match status" value="1"/>
</dbReference>
<name>A0A0D2CW90_9EURO</name>
<feature type="region of interest" description="Disordered" evidence="7">
    <location>
        <begin position="45"/>
        <end position="81"/>
    </location>
</feature>
<evidence type="ECO:0000256" key="2">
    <source>
        <dbReference type="ARBA" id="ARBA00022723"/>
    </source>
</evidence>
<dbReference type="PANTHER" id="PTHR40626">
    <property type="entry name" value="MIP31509P"/>
    <property type="match status" value="1"/>
</dbReference>
<keyword evidence="4" id="KW-0863">Zinc-finger</keyword>
<dbReference type="Proteomes" id="UP000054466">
    <property type="component" value="Unassembled WGS sequence"/>
</dbReference>
<evidence type="ECO:0000256" key="4">
    <source>
        <dbReference type="ARBA" id="ARBA00022771"/>
    </source>
</evidence>
<dbReference type="GO" id="GO:0000978">
    <property type="term" value="F:RNA polymerase II cis-regulatory region sequence-specific DNA binding"/>
    <property type="evidence" value="ECO:0007669"/>
    <property type="project" value="InterPro"/>
</dbReference>
<evidence type="ECO:0000256" key="1">
    <source>
        <dbReference type="ARBA" id="ARBA00004123"/>
    </source>
</evidence>
<dbReference type="STRING" id="569365.A0A0D2CW90"/>
<dbReference type="GO" id="GO:0005634">
    <property type="term" value="C:nucleus"/>
    <property type="evidence" value="ECO:0007669"/>
    <property type="project" value="UniProtKB-SubCell"/>
</dbReference>
<comment type="subcellular location">
    <subcellularLocation>
        <location evidence="1">Nucleus</location>
    </subcellularLocation>
</comment>
<dbReference type="VEuPathDB" id="FungiDB:PV07_00921"/>
<dbReference type="InterPro" id="IPR051059">
    <property type="entry name" value="VerF-like"/>
</dbReference>
<dbReference type="RefSeq" id="XP_016254341.1">
    <property type="nucleotide sequence ID" value="XM_016387413.1"/>
</dbReference>
<feature type="compositionally biased region" description="Basic and acidic residues" evidence="7">
    <location>
        <begin position="65"/>
        <end position="77"/>
    </location>
</feature>
<dbReference type="HOGENOM" id="CLU_007423_1_0_1"/>
<gene>
    <name evidence="9" type="ORF">PV07_00921</name>
</gene>
<proteinExistence type="predicted"/>
<reference evidence="9 10" key="1">
    <citation type="submission" date="2015-01" db="EMBL/GenBank/DDBJ databases">
        <title>The Genome Sequence of Cladophialophora immunda CBS83496.</title>
        <authorList>
            <consortium name="The Broad Institute Genomics Platform"/>
            <person name="Cuomo C."/>
            <person name="de Hoog S."/>
            <person name="Gorbushina A."/>
            <person name="Stielow B."/>
            <person name="Teixiera M."/>
            <person name="Abouelleil A."/>
            <person name="Chapman S.B."/>
            <person name="Priest M."/>
            <person name="Young S.K."/>
            <person name="Wortman J."/>
            <person name="Nusbaum C."/>
            <person name="Birren B."/>
        </authorList>
    </citation>
    <scope>NUCLEOTIDE SEQUENCE [LARGE SCALE GENOMIC DNA]</scope>
    <source>
        <strain evidence="9 10">CBS 83496</strain>
    </source>
</reference>
<sequence length="623" mass="69935">MRDTFDTTDEICFDLFDPLMGLDADQFLVSAELLPEHAVDFGSNLPSESSSLARGRDWPSQAASTRERPPPDVHSNRTELSGPTVTDAVRSIMLKDLSIRFSSESSKLYIPSTTSLDKCIKAYLNAFHIHLPLFHIPSLDLEKTPAPLILAICSIGALYRLERRVAASLYRTAEQALSVEDNELLHLIGHSRFLEDCVNPTTTSQAESLHPLWLSQTRLLLTFFATFTGSPAVVRTAVERVGWLTNDYRARLKLVKVGDARSRLTSWSAWVEREKTKRLLCGIFVFTNLLTITYGLPAAFNVVQDVDIEMPSDEIRWNASSESGWRKAIGSKDIGQSMTIRGAVSLLVSGETLTRFPDEWRSWSPFATLVTMHAVAVQIWHRSQGTILWADNAVTDVEGMDNPLTARLQTEAALARCRQMLLQSRNEHEFAWSEAEGPFLFNCFAILRVSYCRSCTSLSSIDPTLLLKGDATEVMDILRSHVTKPQRRDDLTTNAVARALDGFLVPVRAGTLLIRKTAALTWSIEHVLASWDSSLLVTKWVHAMDMRQKRDDPLNSSERRLIQRLKELLAEADVLVSSETSLAAELARWRATFYTDTWVWSVCPRMGWVLLQLANVYEEASCA</sequence>
<evidence type="ECO:0000313" key="9">
    <source>
        <dbReference type="EMBL" id="KIW34125.1"/>
    </source>
</evidence>
<dbReference type="OrthoDB" id="654211at2759"/>
<keyword evidence="2" id="KW-0479">Metal-binding</keyword>
<dbReference type="EMBL" id="KN847040">
    <property type="protein sequence ID" value="KIW34125.1"/>
    <property type="molecule type" value="Genomic_DNA"/>
</dbReference>
<dbReference type="GeneID" id="27340115"/>
<keyword evidence="10" id="KW-1185">Reference proteome</keyword>
<dbReference type="GO" id="GO:0000981">
    <property type="term" value="F:DNA-binding transcription factor activity, RNA polymerase II-specific"/>
    <property type="evidence" value="ECO:0007669"/>
    <property type="project" value="InterPro"/>
</dbReference>
<evidence type="ECO:0000313" key="10">
    <source>
        <dbReference type="Proteomes" id="UP000054466"/>
    </source>
</evidence>
<evidence type="ECO:0000256" key="3">
    <source>
        <dbReference type="ARBA" id="ARBA00022737"/>
    </source>
</evidence>
<dbReference type="AlphaFoldDB" id="A0A0D2CW90"/>
<accession>A0A0D2CW90</accession>
<keyword evidence="6" id="KW-0539">Nucleus</keyword>
<organism evidence="9 10">
    <name type="scientific">Cladophialophora immunda</name>
    <dbReference type="NCBI Taxonomy" id="569365"/>
    <lineage>
        <taxon>Eukaryota</taxon>
        <taxon>Fungi</taxon>
        <taxon>Dikarya</taxon>
        <taxon>Ascomycota</taxon>
        <taxon>Pezizomycotina</taxon>
        <taxon>Eurotiomycetes</taxon>
        <taxon>Chaetothyriomycetidae</taxon>
        <taxon>Chaetothyriales</taxon>
        <taxon>Herpotrichiellaceae</taxon>
        <taxon>Cladophialophora</taxon>
    </lineage>
</organism>
<evidence type="ECO:0000256" key="5">
    <source>
        <dbReference type="ARBA" id="ARBA00022833"/>
    </source>
</evidence>
<dbReference type="CDD" id="cd12148">
    <property type="entry name" value="fungal_TF_MHR"/>
    <property type="match status" value="1"/>
</dbReference>
<dbReference type="InterPro" id="IPR007219">
    <property type="entry name" value="XnlR_reg_dom"/>
</dbReference>
<evidence type="ECO:0000259" key="8">
    <source>
        <dbReference type="Pfam" id="PF04082"/>
    </source>
</evidence>
<evidence type="ECO:0000256" key="7">
    <source>
        <dbReference type="SAM" id="MobiDB-lite"/>
    </source>
</evidence>
<dbReference type="GO" id="GO:0000785">
    <property type="term" value="C:chromatin"/>
    <property type="evidence" value="ECO:0007669"/>
    <property type="project" value="TreeGrafter"/>
</dbReference>
<dbReference type="GO" id="GO:0008270">
    <property type="term" value="F:zinc ion binding"/>
    <property type="evidence" value="ECO:0007669"/>
    <property type="project" value="UniProtKB-KW"/>
</dbReference>
<keyword evidence="3" id="KW-0677">Repeat</keyword>